<dbReference type="Proteomes" id="UP001079535">
    <property type="component" value="Unassembled WGS sequence"/>
</dbReference>
<dbReference type="InterPro" id="IPR011856">
    <property type="entry name" value="tRNA_endonuc-like_dom_sf"/>
</dbReference>
<dbReference type="Gene3D" id="3.40.1350.10">
    <property type="match status" value="1"/>
</dbReference>
<dbReference type="GO" id="GO:0016788">
    <property type="term" value="F:hydrolase activity, acting on ester bonds"/>
    <property type="evidence" value="ECO:0007669"/>
    <property type="project" value="InterPro"/>
</dbReference>
<dbReference type="GO" id="GO:0004518">
    <property type="term" value="F:nuclease activity"/>
    <property type="evidence" value="ECO:0007669"/>
    <property type="project" value="UniProtKB-KW"/>
</dbReference>
<dbReference type="InterPro" id="IPR014883">
    <property type="entry name" value="VRR_NUC"/>
</dbReference>
<evidence type="ECO:0000256" key="2">
    <source>
        <dbReference type="ARBA" id="ARBA00022722"/>
    </source>
</evidence>
<keyword evidence="3" id="KW-0378">Hydrolase</keyword>
<evidence type="ECO:0000313" key="5">
    <source>
        <dbReference type="EMBL" id="MCZ0667453.1"/>
    </source>
</evidence>
<comment type="cofactor">
    <cofactor evidence="1">
        <name>Mg(2+)</name>
        <dbReference type="ChEBI" id="CHEBI:18420"/>
    </cofactor>
</comment>
<dbReference type="GO" id="GO:0003676">
    <property type="term" value="F:nucleic acid binding"/>
    <property type="evidence" value="ECO:0007669"/>
    <property type="project" value="InterPro"/>
</dbReference>
<dbReference type="AlphaFoldDB" id="A0A9Q4F3Z6"/>
<evidence type="ECO:0000259" key="4">
    <source>
        <dbReference type="SMART" id="SM00990"/>
    </source>
</evidence>
<dbReference type="RefSeq" id="WP_268803521.1">
    <property type="nucleotide sequence ID" value="NZ_JAPRAY010000009.1"/>
</dbReference>
<dbReference type="Pfam" id="PF08774">
    <property type="entry name" value="VRR_NUC"/>
    <property type="match status" value="1"/>
</dbReference>
<evidence type="ECO:0000313" key="6">
    <source>
        <dbReference type="Proteomes" id="UP001079535"/>
    </source>
</evidence>
<keyword evidence="2" id="KW-0540">Nuclease</keyword>
<feature type="domain" description="VRR-NUC" evidence="4">
    <location>
        <begin position="8"/>
        <end position="111"/>
    </location>
</feature>
<name>A0A9Q4F3Z6_MEDGN</name>
<organism evidence="5 6">
    <name type="scientific">Mediterraneibacter gnavus</name>
    <name type="common">Ruminococcus gnavus</name>
    <dbReference type="NCBI Taxonomy" id="33038"/>
    <lineage>
        <taxon>Bacteria</taxon>
        <taxon>Bacillati</taxon>
        <taxon>Bacillota</taxon>
        <taxon>Clostridia</taxon>
        <taxon>Lachnospirales</taxon>
        <taxon>Lachnospiraceae</taxon>
        <taxon>Mediterraneibacter</taxon>
    </lineage>
</organism>
<accession>A0A9Q4F3Z6</accession>
<evidence type="ECO:0000256" key="1">
    <source>
        <dbReference type="ARBA" id="ARBA00001946"/>
    </source>
</evidence>
<dbReference type="EMBL" id="JAPRAY010000009">
    <property type="protein sequence ID" value="MCZ0667453.1"/>
    <property type="molecule type" value="Genomic_DNA"/>
</dbReference>
<evidence type="ECO:0000256" key="3">
    <source>
        <dbReference type="ARBA" id="ARBA00022801"/>
    </source>
</evidence>
<proteinExistence type="predicted"/>
<comment type="caution">
    <text evidence="5">The sequence shown here is derived from an EMBL/GenBank/DDBJ whole genome shotgun (WGS) entry which is preliminary data.</text>
</comment>
<sequence length="166" mass="18914">MAVKLQNMKNSEITEQIKLFNWARSVREFIPELKLLHHIPNEGKRTNGALLKAAGMVSGVPDLSLPVARRGFNGLYIEMKFGNNKPTKDQVEFMTMLKDQGYKTAVTYSAEEARSLIRHYLARADNFDLVNCEEAPKIFGCCEGIKADWTPCANCELYKKNKQPEW</sequence>
<reference evidence="5" key="1">
    <citation type="submission" date="2022-11" db="EMBL/GenBank/DDBJ databases">
        <title>Temperate bacteriophages infecting mucin-degrading bacterium Ruminococcus gnavus from the human gut.</title>
        <authorList>
            <person name="Buttimer C."/>
        </authorList>
    </citation>
    <scope>NUCLEOTIDE SEQUENCE</scope>
    <source>
        <strain evidence="5">CCUG 49994</strain>
    </source>
</reference>
<protein>
    <submittedName>
        <fullName evidence="5">VRR-NUC domain-containing protein</fullName>
    </submittedName>
</protein>
<gene>
    <name evidence="5" type="ORF">OZZ17_07835</name>
</gene>
<dbReference type="SMART" id="SM00990">
    <property type="entry name" value="VRR_NUC"/>
    <property type="match status" value="1"/>
</dbReference>